<dbReference type="Proteomes" id="UP000499080">
    <property type="component" value="Unassembled WGS sequence"/>
</dbReference>
<keyword evidence="1" id="KW-0175">Coiled coil</keyword>
<dbReference type="PANTHER" id="PTHR47331:SF1">
    <property type="entry name" value="GAG-LIKE PROTEIN"/>
    <property type="match status" value="1"/>
</dbReference>
<keyword evidence="4" id="KW-1185">Reference proteome</keyword>
<evidence type="ECO:0000313" key="4">
    <source>
        <dbReference type="Proteomes" id="UP000499080"/>
    </source>
</evidence>
<dbReference type="EMBL" id="BGPR01081929">
    <property type="protein sequence ID" value="GBL85114.1"/>
    <property type="molecule type" value="Genomic_DNA"/>
</dbReference>
<feature type="region of interest" description="Disordered" evidence="2">
    <location>
        <begin position="249"/>
        <end position="276"/>
    </location>
</feature>
<dbReference type="AlphaFoldDB" id="A0A4Y2B220"/>
<name>A0A4Y2B220_ARAVE</name>
<evidence type="ECO:0000313" key="3">
    <source>
        <dbReference type="EMBL" id="GBL85114.1"/>
    </source>
</evidence>
<evidence type="ECO:0000256" key="1">
    <source>
        <dbReference type="SAM" id="Coils"/>
    </source>
</evidence>
<organism evidence="3 4">
    <name type="scientific">Araneus ventricosus</name>
    <name type="common">Orbweaver spider</name>
    <name type="synonym">Epeira ventricosa</name>
    <dbReference type="NCBI Taxonomy" id="182803"/>
    <lineage>
        <taxon>Eukaryota</taxon>
        <taxon>Metazoa</taxon>
        <taxon>Ecdysozoa</taxon>
        <taxon>Arthropoda</taxon>
        <taxon>Chelicerata</taxon>
        <taxon>Arachnida</taxon>
        <taxon>Araneae</taxon>
        <taxon>Araneomorphae</taxon>
        <taxon>Entelegynae</taxon>
        <taxon>Araneoidea</taxon>
        <taxon>Araneidae</taxon>
        <taxon>Araneus</taxon>
    </lineage>
</organism>
<dbReference type="InterPro" id="IPR005312">
    <property type="entry name" value="DUF1759"/>
</dbReference>
<protein>
    <submittedName>
        <fullName evidence="3">Uncharacterized protein</fullName>
    </submittedName>
</protein>
<feature type="coiled-coil region" evidence="1">
    <location>
        <begin position="10"/>
        <end position="94"/>
    </location>
</feature>
<dbReference type="Pfam" id="PF03564">
    <property type="entry name" value="DUF1759"/>
    <property type="match status" value="1"/>
</dbReference>
<proteinExistence type="predicted"/>
<gene>
    <name evidence="3" type="ORF">AVEN_204500_1</name>
</gene>
<dbReference type="OrthoDB" id="5989194at2759"/>
<feature type="compositionally biased region" description="Basic and acidic residues" evidence="2">
    <location>
        <begin position="251"/>
        <end position="263"/>
    </location>
</feature>
<sequence length="674" mass="76608">MDITTLETTLNSLKKKCDDLMNYAQTYEESQSTFAEIEIKSKNCHCLQQKVEKLRKQYYELPETTDISMEDEALYELEERLETLEVRFKVILEDLTSKREKTIKDNSENECSKSVKIKLPKIPLPIFDGKYEEWSSFGNQFMNLIANNDDLSDSEKLYYLRASLNGEAKQVQTEDDTFDSLFKALKERFENKKLIINAHVNVLDVRDRYSVLRSHKLCLFCLKENHMAAEYRSKDPPCGICGGRHHTMLHRSPEPGRVKRGQENDPGSTLPENEEMSAEVLCSNAFSREKTEAGKKSNLLLTAMVYVEGYDGQKKMFRAILDTASQVNLMTSECANVLRLKKEKANAPVSGINGTVRTIKSKLKTIISNAENSFKDKIEFLVVSNIIDRTPSKTLDITNLELPQNVKLADKEFFKPGKVHLLLGIEPFFKILKCNKIKINDSLILQDTVFGYVISGKLPCSQILKNCLLLNEHSNFEKMTEENHHDLKDNLELKFEKVPPLNASPKYPCCDVFNDKDSEPEFGTCADTIPSQKSQRTFVERMENEHECGVNLDRKLSYAEPGEHIYKDGLTIKANEENAKFTVKEVYHQKGKTIKSSIEFTEKKSANVSQAKNSNSKVHEVSFKEEVSAERTPLPNLKGVQGWRGVLGKMCPDPIWVESIGISVCDLLADTSGP</sequence>
<evidence type="ECO:0000256" key="2">
    <source>
        <dbReference type="SAM" id="MobiDB-lite"/>
    </source>
</evidence>
<dbReference type="PANTHER" id="PTHR47331">
    <property type="entry name" value="PHD-TYPE DOMAIN-CONTAINING PROTEIN"/>
    <property type="match status" value="1"/>
</dbReference>
<reference evidence="3 4" key="1">
    <citation type="journal article" date="2019" name="Sci. Rep.">
        <title>Orb-weaving spider Araneus ventricosus genome elucidates the spidroin gene catalogue.</title>
        <authorList>
            <person name="Kono N."/>
            <person name="Nakamura H."/>
            <person name="Ohtoshi R."/>
            <person name="Moran D.A.P."/>
            <person name="Shinohara A."/>
            <person name="Yoshida Y."/>
            <person name="Fujiwara M."/>
            <person name="Mori M."/>
            <person name="Tomita M."/>
            <person name="Arakawa K."/>
        </authorList>
    </citation>
    <scope>NUCLEOTIDE SEQUENCE [LARGE SCALE GENOMIC DNA]</scope>
</reference>
<feature type="non-terminal residue" evidence="3">
    <location>
        <position position="674"/>
    </location>
</feature>
<comment type="caution">
    <text evidence="3">The sequence shown here is derived from an EMBL/GenBank/DDBJ whole genome shotgun (WGS) entry which is preliminary data.</text>
</comment>
<accession>A0A4Y2B220</accession>